<dbReference type="GO" id="GO:0016758">
    <property type="term" value="F:hexosyltransferase activity"/>
    <property type="evidence" value="ECO:0007669"/>
    <property type="project" value="UniProtKB-ARBA"/>
</dbReference>
<dbReference type="GO" id="GO:0008194">
    <property type="term" value="F:UDP-glycosyltransferase activity"/>
    <property type="evidence" value="ECO:0007669"/>
    <property type="project" value="InterPro"/>
</dbReference>
<dbReference type="InterPro" id="IPR002213">
    <property type="entry name" value="UDP_glucos_trans"/>
</dbReference>
<dbReference type="PANTHER" id="PTHR48050:SF13">
    <property type="entry name" value="STEROL 3-BETA-GLUCOSYLTRANSFERASE UGT80A2"/>
    <property type="match status" value="1"/>
</dbReference>
<keyword evidence="4" id="KW-1185">Reference proteome</keyword>
<keyword evidence="1" id="KW-0808">Transferase</keyword>
<name>A0A9N9LV33_9HELO</name>
<evidence type="ECO:0000313" key="4">
    <source>
        <dbReference type="Proteomes" id="UP000701801"/>
    </source>
</evidence>
<dbReference type="Gene3D" id="3.40.50.2000">
    <property type="entry name" value="Glycogen Phosphorylase B"/>
    <property type="match status" value="1"/>
</dbReference>
<dbReference type="InterPro" id="IPR010610">
    <property type="entry name" value="EryCIII-like_C"/>
</dbReference>
<dbReference type="PANTHER" id="PTHR48050">
    <property type="entry name" value="STEROL 3-BETA-GLUCOSYLTRANSFERASE"/>
    <property type="match status" value="1"/>
</dbReference>
<dbReference type="OrthoDB" id="407298at2759"/>
<evidence type="ECO:0000256" key="1">
    <source>
        <dbReference type="ARBA" id="ARBA00022679"/>
    </source>
</evidence>
<reference evidence="3" key="1">
    <citation type="submission" date="2021-07" db="EMBL/GenBank/DDBJ databases">
        <authorList>
            <person name="Durling M."/>
        </authorList>
    </citation>
    <scope>NUCLEOTIDE SEQUENCE</scope>
</reference>
<dbReference type="InterPro" id="IPR050426">
    <property type="entry name" value="Glycosyltransferase_28"/>
</dbReference>
<protein>
    <recommendedName>
        <fullName evidence="2">Erythromycin biosynthesis protein CIII-like C-terminal domain-containing protein</fullName>
    </recommendedName>
</protein>
<feature type="domain" description="Erythromycin biosynthesis protein CIII-like C-terminal" evidence="2">
    <location>
        <begin position="397"/>
        <end position="487"/>
    </location>
</feature>
<dbReference type="Proteomes" id="UP000701801">
    <property type="component" value="Unassembled WGS sequence"/>
</dbReference>
<comment type="caution">
    <text evidence="3">The sequence shown here is derived from an EMBL/GenBank/DDBJ whole genome shotgun (WGS) entry which is preliminary data.</text>
</comment>
<sequence length="521" mass="57896">MSFEESGPPLSSPKDQPSGLKKILFFTSSEYGQANVILAVMYELLLMKKYEIHIMSFDPLKSRIKFLNQQASTEESHAAIFHTIPGLSMAQALDRNTDHIGPFPPGVRGAQDTYRMMLPAMVTAWNGPEYMIGYEACLETIRSLNPDTIVVDPLHDQGLQACQSLSRKYIMLSPNTLQDILRKRQPFLSQFLRHPALSSGFPYPVPWSLVLSNIYIKLKMIWILITSPKIKGLMKFRKSQNLPALPPTFNLWQKENHHLVPAIPETDFPCKLEANVTPCGPILLPVSPVSKVDPELEAWLEQGPTVLINLGSHIKTDGQMTREFAVALKVLLDCRPKIQVLWKLKTTGKTLPFKEAKAQNSTTAEMDKEFSMSSLETIATEIGAGRVKILEWLSVDPLAVLQSGHIVCSVHHGGSNSFHEALSNLSVGVPQIILPVWLDTFEFANRAEYLGIGVYASKTAAPRVDAWKLSRALMRVLGDGDEAVQMKRKAKELAVICGKVGGRVKACETIVSILENGSREF</sequence>
<accession>A0A9N9LV33</accession>
<dbReference type="EMBL" id="CAJVRM010000240">
    <property type="protein sequence ID" value="CAG8978051.1"/>
    <property type="molecule type" value="Genomic_DNA"/>
</dbReference>
<proteinExistence type="predicted"/>
<evidence type="ECO:0000259" key="2">
    <source>
        <dbReference type="Pfam" id="PF06722"/>
    </source>
</evidence>
<dbReference type="AlphaFoldDB" id="A0A9N9LV33"/>
<dbReference type="SUPFAM" id="SSF53756">
    <property type="entry name" value="UDP-Glycosyltransferase/glycogen phosphorylase"/>
    <property type="match status" value="1"/>
</dbReference>
<gene>
    <name evidence="3" type="ORF">HYALB_00000722</name>
</gene>
<evidence type="ECO:0000313" key="3">
    <source>
        <dbReference type="EMBL" id="CAG8978051.1"/>
    </source>
</evidence>
<dbReference type="CDD" id="cd03784">
    <property type="entry name" value="GT1_Gtf-like"/>
    <property type="match status" value="1"/>
</dbReference>
<dbReference type="Pfam" id="PF06722">
    <property type="entry name" value="EryCIII-like_C"/>
    <property type="match status" value="1"/>
</dbReference>
<organism evidence="3 4">
    <name type="scientific">Hymenoscyphus albidus</name>
    <dbReference type="NCBI Taxonomy" id="595503"/>
    <lineage>
        <taxon>Eukaryota</taxon>
        <taxon>Fungi</taxon>
        <taxon>Dikarya</taxon>
        <taxon>Ascomycota</taxon>
        <taxon>Pezizomycotina</taxon>
        <taxon>Leotiomycetes</taxon>
        <taxon>Helotiales</taxon>
        <taxon>Helotiaceae</taxon>
        <taxon>Hymenoscyphus</taxon>
    </lineage>
</organism>